<gene>
    <name evidence="2" type="ORF">PXEA_LOCUS20352</name>
</gene>
<evidence type="ECO:0000256" key="1">
    <source>
        <dbReference type="SAM" id="MobiDB-lite"/>
    </source>
</evidence>
<keyword evidence="3" id="KW-1185">Reference proteome</keyword>
<proteinExistence type="predicted"/>
<comment type="caution">
    <text evidence="2">The sequence shown here is derived from an EMBL/GenBank/DDBJ whole genome shotgun (WGS) entry which is preliminary data.</text>
</comment>
<organism evidence="2 3">
    <name type="scientific">Protopolystoma xenopodis</name>
    <dbReference type="NCBI Taxonomy" id="117903"/>
    <lineage>
        <taxon>Eukaryota</taxon>
        <taxon>Metazoa</taxon>
        <taxon>Spiralia</taxon>
        <taxon>Lophotrochozoa</taxon>
        <taxon>Platyhelminthes</taxon>
        <taxon>Monogenea</taxon>
        <taxon>Polyopisthocotylea</taxon>
        <taxon>Polystomatidea</taxon>
        <taxon>Polystomatidae</taxon>
        <taxon>Protopolystoma</taxon>
    </lineage>
</organism>
<dbReference type="EMBL" id="CAAALY010083630">
    <property type="protein sequence ID" value="VEL26912.1"/>
    <property type="molecule type" value="Genomic_DNA"/>
</dbReference>
<sequence length="96" mass="10060">MYTRSHLSGASNTTDTSPAMGVSTNGAVGGGIGGAVAASDGAGGERSTHFWQDRAELVKLLNHDGWPEPASFPRKELAMGALLGEGIFFQKSLYQY</sequence>
<evidence type="ECO:0000313" key="3">
    <source>
        <dbReference type="Proteomes" id="UP000784294"/>
    </source>
</evidence>
<name>A0A448X312_9PLAT</name>
<evidence type="ECO:0000313" key="2">
    <source>
        <dbReference type="EMBL" id="VEL26912.1"/>
    </source>
</evidence>
<feature type="region of interest" description="Disordered" evidence="1">
    <location>
        <begin position="1"/>
        <end position="25"/>
    </location>
</feature>
<reference evidence="2" key="1">
    <citation type="submission" date="2018-11" db="EMBL/GenBank/DDBJ databases">
        <authorList>
            <consortium name="Pathogen Informatics"/>
        </authorList>
    </citation>
    <scope>NUCLEOTIDE SEQUENCE</scope>
</reference>
<dbReference type="AlphaFoldDB" id="A0A448X312"/>
<protein>
    <submittedName>
        <fullName evidence="2">Uncharacterized protein</fullName>
    </submittedName>
</protein>
<dbReference type="Proteomes" id="UP000784294">
    <property type="component" value="Unassembled WGS sequence"/>
</dbReference>
<accession>A0A448X312</accession>